<dbReference type="PANTHER" id="PTHR45774">
    <property type="entry name" value="BTB/POZ DOMAIN-CONTAINING"/>
    <property type="match status" value="1"/>
</dbReference>
<proteinExistence type="predicted"/>
<protein>
    <recommendedName>
        <fullName evidence="1">BTB domain-containing protein</fullName>
    </recommendedName>
</protein>
<comment type="caution">
    <text evidence="2">The sequence shown here is derived from an EMBL/GenBank/DDBJ whole genome shotgun (WGS) entry which is preliminary data.</text>
</comment>
<dbReference type="PANTHER" id="PTHR45774:SF3">
    <property type="entry name" value="BTB (POZ) DOMAIN-CONTAINING 2B-RELATED"/>
    <property type="match status" value="1"/>
</dbReference>
<evidence type="ECO:0000313" key="3">
    <source>
        <dbReference type="Proteomes" id="UP000233469"/>
    </source>
</evidence>
<dbReference type="SMART" id="SM00225">
    <property type="entry name" value="BTB"/>
    <property type="match status" value="1"/>
</dbReference>
<gene>
    <name evidence="2" type="ORF">RhiirC2_778593</name>
</gene>
<evidence type="ECO:0000259" key="1">
    <source>
        <dbReference type="PROSITE" id="PS50097"/>
    </source>
</evidence>
<dbReference type="Proteomes" id="UP000233469">
    <property type="component" value="Unassembled WGS sequence"/>
</dbReference>
<dbReference type="VEuPathDB" id="FungiDB:RhiirFUN_003703"/>
<dbReference type="VEuPathDB" id="FungiDB:RhiirA1_425829"/>
<dbReference type="InterPro" id="IPR011705">
    <property type="entry name" value="BACK"/>
</dbReference>
<dbReference type="EMBL" id="LLXL01000533">
    <property type="protein sequence ID" value="PKK71284.1"/>
    <property type="molecule type" value="Genomic_DNA"/>
</dbReference>
<dbReference type="InterPro" id="IPR000210">
    <property type="entry name" value="BTB/POZ_dom"/>
</dbReference>
<dbReference type="Gene3D" id="1.25.40.420">
    <property type="match status" value="1"/>
</dbReference>
<name>A0A2N1NBR5_9GLOM</name>
<organism evidence="2 3">
    <name type="scientific">Rhizophagus irregularis</name>
    <dbReference type="NCBI Taxonomy" id="588596"/>
    <lineage>
        <taxon>Eukaryota</taxon>
        <taxon>Fungi</taxon>
        <taxon>Fungi incertae sedis</taxon>
        <taxon>Mucoromycota</taxon>
        <taxon>Glomeromycotina</taxon>
        <taxon>Glomeromycetes</taxon>
        <taxon>Glomerales</taxon>
        <taxon>Glomeraceae</taxon>
        <taxon>Rhizophagus</taxon>
    </lineage>
</organism>
<dbReference type="PROSITE" id="PS50097">
    <property type="entry name" value="BTB"/>
    <property type="match status" value="1"/>
</dbReference>
<sequence length="328" mass="38623">MTLNFQSGLFKDISSMLKNADDYNVIIKVGKSQDIKEFRAHSNILRSHSQHFINIIPADINKKNTIFTIIKPNITPTIFEIILKYIYTGEFNFKNKSGTDSFKLLVACNNLLLEELVEYLQSFLIEQHSSWIRQNFVLVLNTIFKSPILKKLQDYCIDFICTNPLIIITSSDFLLLDKVTLFYLLKRDILRIKETNIWEFLIKWGIKQTPGLENKYNQDEWTDKDYKDLKNTLIDLIPLIKFNNINSNDFYDKIRPYEVIIPINLYDEILEYHLVIKPKLLELKDPIYIRNENDPIYKFKLIYIGKPNEILSNNNNNNNSSNEDSFAN</sequence>
<reference evidence="2 3" key="1">
    <citation type="submission" date="2016-04" db="EMBL/GenBank/DDBJ databases">
        <title>Genome analyses suggest a sexual origin of heterokaryosis in a supposedly ancient asexual fungus.</title>
        <authorList>
            <person name="Ropars J."/>
            <person name="Sedzielewska K."/>
            <person name="Noel J."/>
            <person name="Charron P."/>
            <person name="Farinelli L."/>
            <person name="Marton T."/>
            <person name="Kruger M."/>
            <person name="Pelin A."/>
            <person name="Brachmann A."/>
            <person name="Corradi N."/>
        </authorList>
    </citation>
    <scope>NUCLEOTIDE SEQUENCE [LARGE SCALE GENOMIC DNA]</scope>
    <source>
        <strain evidence="2 3">C2</strain>
    </source>
</reference>
<dbReference type="SUPFAM" id="SSF54695">
    <property type="entry name" value="POZ domain"/>
    <property type="match status" value="1"/>
</dbReference>
<dbReference type="Pfam" id="PF00651">
    <property type="entry name" value="BTB"/>
    <property type="match status" value="1"/>
</dbReference>
<dbReference type="AlphaFoldDB" id="A0A2N1NBR5"/>
<evidence type="ECO:0000313" key="2">
    <source>
        <dbReference type="EMBL" id="PKK71284.1"/>
    </source>
</evidence>
<dbReference type="CDD" id="cd18186">
    <property type="entry name" value="BTB_POZ_ZBTB_KLHL-like"/>
    <property type="match status" value="1"/>
</dbReference>
<dbReference type="InterPro" id="IPR011333">
    <property type="entry name" value="SKP1/BTB/POZ_sf"/>
</dbReference>
<reference evidence="2 3" key="2">
    <citation type="submission" date="2017-10" db="EMBL/GenBank/DDBJ databases">
        <title>Extensive intraspecific genome diversity in a model arbuscular mycorrhizal fungus.</title>
        <authorList>
            <person name="Chen E.C.H."/>
            <person name="Morin E."/>
            <person name="Baudet D."/>
            <person name="Noel J."/>
            <person name="Ndikumana S."/>
            <person name="Charron P."/>
            <person name="St-Onge C."/>
            <person name="Giorgi J."/>
            <person name="Grigoriev I.V."/>
            <person name="Roux C."/>
            <person name="Martin F.M."/>
            <person name="Corradi N."/>
        </authorList>
    </citation>
    <scope>NUCLEOTIDE SEQUENCE [LARGE SCALE GENOMIC DNA]</scope>
    <source>
        <strain evidence="2 3">C2</strain>
    </source>
</reference>
<dbReference type="VEuPathDB" id="FungiDB:FUN_021784"/>
<dbReference type="Pfam" id="PF07707">
    <property type="entry name" value="BACK"/>
    <property type="match status" value="1"/>
</dbReference>
<dbReference type="Gene3D" id="3.30.710.10">
    <property type="entry name" value="Potassium Channel Kv1.1, Chain A"/>
    <property type="match status" value="1"/>
</dbReference>
<accession>A0A2N1NBR5</accession>
<feature type="domain" description="BTB" evidence="1">
    <location>
        <begin position="23"/>
        <end position="95"/>
    </location>
</feature>